<proteinExistence type="predicted"/>
<reference evidence="2" key="1">
    <citation type="journal article" date="2023" name="Nat. Plants">
        <title>Single-cell RNA sequencing provides a high-resolution roadmap for understanding the multicellular compartmentation of specialized metabolism.</title>
        <authorList>
            <person name="Sun S."/>
            <person name="Shen X."/>
            <person name="Li Y."/>
            <person name="Li Y."/>
            <person name="Wang S."/>
            <person name="Li R."/>
            <person name="Zhang H."/>
            <person name="Shen G."/>
            <person name="Guo B."/>
            <person name="Wei J."/>
            <person name="Xu J."/>
            <person name="St-Pierre B."/>
            <person name="Chen S."/>
            <person name="Sun C."/>
        </authorList>
    </citation>
    <scope>NUCLEOTIDE SEQUENCE [LARGE SCALE GENOMIC DNA]</scope>
</reference>
<evidence type="ECO:0000313" key="1">
    <source>
        <dbReference type="EMBL" id="KAI5663209.1"/>
    </source>
</evidence>
<comment type="caution">
    <text evidence="1">The sequence shown here is derived from an EMBL/GenBank/DDBJ whole genome shotgun (WGS) entry which is preliminary data.</text>
</comment>
<evidence type="ECO:0000313" key="2">
    <source>
        <dbReference type="Proteomes" id="UP001060085"/>
    </source>
</evidence>
<keyword evidence="2" id="KW-1185">Reference proteome</keyword>
<name>A0ACC0ASU4_CATRO</name>
<dbReference type="Proteomes" id="UP001060085">
    <property type="component" value="Linkage Group LG05"/>
</dbReference>
<gene>
    <name evidence="1" type="ORF">M9H77_22532</name>
</gene>
<dbReference type="EMBL" id="CM044705">
    <property type="protein sequence ID" value="KAI5663209.1"/>
    <property type="molecule type" value="Genomic_DNA"/>
</dbReference>
<protein>
    <submittedName>
        <fullName evidence="1">Uncharacterized protein</fullName>
    </submittedName>
</protein>
<organism evidence="1 2">
    <name type="scientific">Catharanthus roseus</name>
    <name type="common">Madagascar periwinkle</name>
    <name type="synonym">Vinca rosea</name>
    <dbReference type="NCBI Taxonomy" id="4058"/>
    <lineage>
        <taxon>Eukaryota</taxon>
        <taxon>Viridiplantae</taxon>
        <taxon>Streptophyta</taxon>
        <taxon>Embryophyta</taxon>
        <taxon>Tracheophyta</taxon>
        <taxon>Spermatophyta</taxon>
        <taxon>Magnoliopsida</taxon>
        <taxon>eudicotyledons</taxon>
        <taxon>Gunneridae</taxon>
        <taxon>Pentapetalae</taxon>
        <taxon>asterids</taxon>
        <taxon>lamiids</taxon>
        <taxon>Gentianales</taxon>
        <taxon>Apocynaceae</taxon>
        <taxon>Rauvolfioideae</taxon>
        <taxon>Vinceae</taxon>
        <taxon>Catharanthinae</taxon>
        <taxon>Catharanthus</taxon>
    </lineage>
</organism>
<accession>A0ACC0ASU4</accession>
<sequence>MSNNNINNVDNDMVEESHVHRMKKDAYYVASVDGPGQILTTLHLLPRNPSALIAREQAMTLMATSSSSVTRSGGRAAQHQDQPDVELYQDEAAEAVADLASMADHQN</sequence>